<keyword evidence="5 8" id="KW-0472">Membrane</keyword>
<keyword evidence="3 8" id="KW-0812">Transmembrane</keyword>
<dbReference type="GO" id="GO:0022857">
    <property type="term" value="F:transmembrane transporter activity"/>
    <property type="evidence" value="ECO:0007669"/>
    <property type="project" value="InterPro"/>
</dbReference>
<evidence type="ECO:0000256" key="1">
    <source>
        <dbReference type="ARBA" id="ARBA00004141"/>
    </source>
</evidence>
<feature type="transmembrane region" description="Helical" evidence="8">
    <location>
        <begin position="337"/>
        <end position="359"/>
    </location>
</feature>
<evidence type="ECO:0000256" key="3">
    <source>
        <dbReference type="ARBA" id="ARBA00022692"/>
    </source>
</evidence>
<feature type="transmembrane region" description="Helical" evidence="8">
    <location>
        <begin position="82"/>
        <end position="101"/>
    </location>
</feature>
<dbReference type="SUPFAM" id="SSF103473">
    <property type="entry name" value="MFS general substrate transporter"/>
    <property type="match status" value="1"/>
</dbReference>
<dbReference type="PROSITE" id="PS50850">
    <property type="entry name" value="MFS"/>
    <property type="match status" value="1"/>
</dbReference>
<dbReference type="InterPro" id="IPR020846">
    <property type="entry name" value="MFS_dom"/>
</dbReference>
<feature type="transmembrane region" description="Helical" evidence="8">
    <location>
        <begin position="304"/>
        <end position="325"/>
    </location>
</feature>
<dbReference type="PANTHER" id="PTHR23501">
    <property type="entry name" value="MAJOR FACILITATOR SUPERFAMILY"/>
    <property type="match status" value="1"/>
</dbReference>
<feature type="transmembrane region" description="Helical" evidence="8">
    <location>
        <begin position="504"/>
        <end position="529"/>
    </location>
</feature>
<feature type="transmembrane region" description="Helical" evidence="8">
    <location>
        <begin position="200"/>
        <end position="222"/>
    </location>
</feature>
<evidence type="ECO:0000259" key="9">
    <source>
        <dbReference type="PROSITE" id="PS50850"/>
    </source>
</evidence>
<keyword evidence="6" id="KW-0325">Glycoprotein</keyword>
<evidence type="ECO:0000256" key="2">
    <source>
        <dbReference type="ARBA" id="ARBA00022448"/>
    </source>
</evidence>
<dbReference type="PRINTS" id="PR01036">
    <property type="entry name" value="TCRTETB"/>
</dbReference>
<dbReference type="InterPro" id="IPR011701">
    <property type="entry name" value="MFS"/>
</dbReference>
<feature type="transmembrane region" description="Helical" evidence="8">
    <location>
        <begin position="234"/>
        <end position="258"/>
    </location>
</feature>
<feature type="domain" description="Major facilitator superfamily (MFS) profile" evidence="9">
    <location>
        <begin position="48"/>
        <end position="535"/>
    </location>
</feature>
<keyword evidence="11" id="KW-1185">Reference proteome</keyword>
<protein>
    <recommendedName>
        <fullName evidence="9">Major facilitator superfamily (MFS) profile domain-containing protein</fullName>
    </recommendedName>
</protein>
<accession>A0A8H4RMA2</accession>
<dbReference type="Gene3D" id="1.20.1720.10">
    <property type="entry name" value="Multidrug resistance protein D"/>
    <property type="match status" value="1"/>
</dbReference>
<dbReference type="PANTHER" id="PTHR23501:SF187">
    <property type="entry name" value="MAJOR FACILITATOR SUPERFAMILY (MFS) PROFILE DOMAIN-CONTAINING PROTEIN"/>
    <property type="match status" value="1"/>
</dbReference>
<evidence type="ECO:0000256" key="4">
    <source>
        <dbReference type="ARBA" id="ARBA00022989"/>
    </source>
</evidence>
<evidence type="ECO:0000256" key="8">
    <source>
        <dbReference type="SAM" id="Phobius"/>
    </source>
</evidence>
<evidence type="ECO:0000256" key="6">
    <source>
        <dbReference type="ARBA" id="ARBA00023180"/>
    </source>
</evidence>
<name>A0A8H4RMA2_9HELO</name>
<dbReference type="OrthoDB" id="3503994at2759"/>
<evidence type="ECO:0000256" key="7">
    <source>
        <dbReference type="SAM" id="MobiDB-lite"/>
    </source>
</evidence>
<feature type="transmembrane region" description="Helical" evidence="8">
    <location>
        <begin position="171"/>
        <end position="194"/>
    </location>
</feature>
<keyword evidence="4 8" id="KW-1133">Transmembrane helix</keyword>
<feature type="transmembrane region" description="Helical" evidence="8">
    <location>
        <begin position="137"/>
        <end position="159"/>
    </location>
</feature>
<dbReference type="Proteomes" id="UP000566819">
    <property type="component" value="Unassembled WGS sequence"/>
</dbReference>
<keyword evidence="2" id="KW-0813">Transport</keyword>
<comment type="subcellular location">
    <subcellularLocation>
        <location evidence="1">Membrane</location>
        <topology evidence="1">Multi-pass membrane protein</topology>
    </subcellularLocation>
</comment>
<dbReference type="InterPro" id="IPR036259">
    <property type="entry name" value="MFS_trans_sf"/>
</dbReference>
<proteinExistence type="predicted"/>
<dbReference type="GO" id="GO:0005886">
    <property type="term" value="C:plasma membrane"/>
    <property type="evidence" value="ECO:0007669"/>
    <property type="project" value="TreeGrafter"/>
</dbReference>
<comment type="caution">
    <text evidence="10">The sequence shown here is derived from an EMBL/GenBank/DDBJ whole genome shotgun (WGS) entry which is preliminary data.</text>
</comment>
<feature type="region of interest" description="Disordered" evidence="7">
    <location>
        <begin position="1"/>
        <end position="25"/>
    </location>
</feature>
<sequence length="568" mass="60833">MTEKLESNKPLQTPAAPSGTTSMNTGMVETGEAAELPATRHPPQFWMIIVALSLLSFISALDVTIIATALPLITEDIGGATQYVWIANSFVFASAVLQPLIGQLANILGRRTPMIAAITFFMLGSGIAGGARNPGMLIAGRAVQGIGAGGIYVLIDIVCCDLVPLRTRGKYLAIINIWAAVAAALGPVVGGLLAETNWRWIFYMNIPICAIPLVTVTVFMHVKTGGEASKIRHLDYLGNSIFTVSMISLLFGLVTGGIKYPWSSWEIILPIALGGVGWIFFHFQQHFFASNPSVPTRLFSNRTSAVGFVMNFLGAVLLQTAGYFLPVYFQAVLGTTILGSGVNFIPMTIGTLLFAMVGGITLSKFGAYRPIHAAMFTLSALGFGLFTLLGRGTPKVAWAFFEIIAASLGMTVSTLLPAVLASLPESDVASASAVFSFIKTFGFVWGVTLPSIIFNAVFHDNLFRISSPDLRALLENGQAYSFASQAHRMEAIVDPHLWSEVLQVYIIALKAIWWFGLSVSIVGFLIVWLERGVELSTELTTEYGLDNGAQGSSSIDAAGALDSETPKK</sequence>
<feature type="transmembrane region" description="Helical" evidence="8">
    <location>
        <begin position="113"/>
        <end position="131"/>
    </location>
</feature>
<dbReference type="AlphaFoldDB" id="A0A8H4RMA2"/>
<feature type="transmembrane region" description="Helical" evidence="8">
    <location>
        <begin position="433"/>
        <end position="458"/>
    </location>
</feature>
<evidence type="ECO:0000313" key="10">
    <source>
        <dbReference type="EMBL" id="KAF4631713.1"/>
    </source>
</evidence>
<evidence type="ECO:0000313" key="11">
    <source>
        <dbReference type="Proteomes" id="UP000566819"/>
    </source>
</evidence>
<feature type="transmembrane region" description="Helical" evidence="8">
    <location>
        <begin position="396"/>
        <end position="421"/>
    </location>
</feature>
<dbReference type="Pfam" id="PF07690">
    <property type="entry name" value="MFS_1"/>
    <property type="match status" value="1"/>
</dbReference>
<gene>
    <name evidence="10" type="ORF">G7Y89_g6424</name>
</gene>
<feature type="transmembrane region" description="Helical" evidence="8">
    <location>
        <begin position="371"/>
        <end position="390"/>
    </location>
</feature>
<evidence type="ECO:0000256" key="5">
    <source>
        <dbReference type="ARBA" id="ARBA00023136"/>
    </source>
</evidence>
<feature type="transmembrane region" description="Helical" evidence="8">
    <location>
        <begin position="264"/>
        <end position="283"/>
    </location>
</feature>
<organism evidence="10 11">
    <name type="scientific">Cudoniella acicularis</name>
    <dbReference type="NCBI Taxonomy" id="354080"/>
    <lineage>
        <taxon>Eukaryota</taxon>
        <taxon>Fungi</taxon>
        <taxon>Dikarya</taxon>
        <taxon>Ascomycota</taxon>
        <taxon>Pezizomycotina</taxon>
        <taxon>Leotiomycetes</taxon>
        <taxon>Helotiales</taxon>
        <taxon>Tricladiaceae</taxon>
        <taxon>Cudoniella</taxon>
    </lineage>
</organism>
<reference evidence="10 11" key="1">
    <citation type="submission" date="2020-03" db="EMBL/GenBank/DDBJ databases">
        <title>Draft Genome Sequence of Cudoniella acicularis.</title>
        <authorList>
            <person name="Buettner E."/>
            <person name="Kellner H."/>
        </authorList>
    </citation>
    <scope>NUCLEOTIDE SEQUENCE [LARGE SCALE GENOMIC DNA]</scope>
    <source>
        <strain evidence="10 11">DSM 108380</strain>
    </source>
</reference>
<dbReference type="EMBL" id="JAAMPI010000417">
    <property type="protein sequence ID" value="KAF4631713.1"/>
    <property type="molecule type" value="Genomic_DNA"/>
</dbReference>
<feature type="transmembrane region" description="Helical" evidence="8">
    <location>
        <begin position="45"/>
        <end position="70"/>
    </location>
</feature>